<name>A0ABM9U4A5_9HYPH</name>
<dbReference type="Proteomes" id="UP000182178">
    <property type="component" value="Unassembled WGS sequence"/>
</dbReference>
<evidence type="ECO:0000313" key="2">
    <source>
        <dbReference type="Proteomes" id="UP000182178"/>
    </source>
</evidence>
<accession>A0ABM9U4A5</accession>
<keyword evidence="2" id="KW-1185">Reference proteome</keyword>
<reference evidence="1 2" key="1">
    <citation type="submission" date="2015-08" db="EMBL/GenBank/DDBJ databases">
        <authorList>
            <person name="Varghese N."/>
        </authorList>
    </citation>
    <scope>NUCLEOTIDE SEQUENCE [LARGE SCALE GENOMIC DNA]</scope>
    <source>
        <strain evidence="1 2">DSM 18167</strain>
    </source>
</reference>
<gene>
    <name evidence="1" type="ORF">Ga0061061_104132</name>
</gene>
<dbReference type="EMBL" id="CYHC01000004">
    <property type="protein sequence ID" value="CUA87982.1"/>
    <property type="molecule type" value="Genomic_DNA"/>
</dbReference>
<sequence length="117" mass="13217">MVKRRPVVVISPRLKRRTGLVSVVPLSTTPPDPIEDYHCEVRMEPPLPTPFDLPTAWVKADMPYTVGFQRLELVRTGRDQYGKRKYLTPVLAPVELARIQHCVLVALGLSGLTKRSE</sequence>
<evidence type="ECO:0000313" key="1">
    <source>
        <dbReference type="EMBL" id="CUA87982.1"/>
    </source>
</evidence>
<dbReference type="InterPro" id="IPR011067">
    <property type="entry name" value="Plasmid_toxin/cell-grow_inhib"/>
</dbReference>
<dbReference type="Pfam" id="PF02452">
    <property type="entry name" value="PemK_toxin"/>
    <property type="match status" value="1"/>
</dbReference>
<comment type="caution">
    <text evidence="1">The sequence shown here is derived from an EMBL/GenBank/DDBJ whole genome shotgun (WGS) entry which is preliminary data.</text>
</comment>
<dbReference type="SUPFAM" id="SSF50118">
    <property type="entry name" value="Cell growth inhibitor/plasmid maintenance toxic component"/>
    <property type="match status" value="1"/>
</dbReference>
<protein>
    <submittedName>
        <fullName evidence="1">Uncharacterized protein YifN, PemK superfamily</fullName>
    </submittedName>
</protein>
<dbReference type="InterPro" id="IPR003477">
    <property type="entry name" value="PemK-like"/>
</dbReference>
<proteinExistence type="predicted"/>
<dbReference type="Gene3D" id="2.30.30.110">
    <property type="match status" value="1"/>
</dbReference>
<organism evidence="1 2">
    <name type="scientific">Chelatococcus sambhunathii</name>
    <dbReference type="NCBI Taxonomy" id="363953"/>
    <lineage>
        <taxon>Bacteria</taxon>
        <taxon>Pseudomonadati</taxon>
        <taxon>Pseudomonadota</taxon>
        <taxon>Alphaproteobacteria</taxon>
        <taxon>Hyphomicrobiales</taxon>
        <taxon>Chelatococcaceae</taxon>
        <taxon>Chelatococcus</taxon>
    </lineage>
</organism>